<organism evidence="2 3">
    <name type="scientific">Fusarium falciforme</name>
    <dbReference type="NCBI Taxonomy" id="195108"/>
    <lineage>
        <taxon>Eukaryota</taxon>
        <taxon>Fungi</taxon>
        <taxon>Dikarya</taxon>
        <taxon>Ascomycota</taxon>
        <taxon>Pezizomycotina</taxon>
        <taxon>Sordariomycetes</taxon>
        <taxon>Hypocreomycetidae</taxon>
        <taxon>Hypocreales</taxon>
        <taxon>Nectriaceae</taxon>
        <taxon>Fusarium</taxon>
        <taxon>Fusarium solani species complex</taxon>
    </lineage>
</organism>
<accession>A0A9W8QV49</accession>
<reference evidence="2" key="1">
    <citation type="submission" date="2022-09" db="EMBL/GenBank/DDBJ databases">
        <title>Fusarium specimens isolated from Avocado Roots.</title>
        <authorList>
            <person name="Stajich J."/>
            <person name="Roper C."/>
            <person name="Heimlech-Rivalta G."/>
        </authorList>
    </citation>
    <scope>NUCLEOTIDE SEQUENCE</scope>
    <source>
        <strain evidence="2">A02</strain>
    </source>
</reference>
<keyword evidence="1" id="KW-0472">Membrane</keyword>
<dbReference type="EMBL" id="JAOQAV010000087">
    <property type="protein sequence ID" value="KAJ4177920.1"/>
    <property type="molecule type" value="Genomic_DNA"/>
</dbReference>
<keyword evidence="1" id="KW-1133">Transmembrane helix</keyword>
<keyword evidence="1" id="KW-0812">Transmembrane</keyword>
<dbReference type="AlphaFoldDB" id="A0A9W8QV49"/>
<name>A0A9W8QV49_9HYPO</name>
<comment type="caution">
    <text evidence="2">The sequence shown here is derived from an EMBL/GenBank/DDBJ whole genome shotgun (WGS) entry which is preliminary data.</text>
</comment>
<dbReference type="Proteomes" id="UP001152087">
    <property type="component" value="Unassembled WGS sequence"/>
</dbReference>
<evidence type="ECO:0000313" key="3">
    <source>
        <dbReference type="Proteomes" id="UP001152087"/>
    </source>
</evidence>
<feature type="transmembrane region" description="Helical" evidence="1">
    <location>
        <begin position="67"/>
        <end position="89"/>
    </location>
</feature>
<keyword evidence="3" id="KW-1185">Reference proteome</keyword>
<protein>
    <submittedName>
        <fullName evidence="2">Uncharacterized protein</fullName>
    </submittedName>
</protein>
<sequence>MPTWSYPPRASRSYHPSPDLSELNIIWNLLAVLEVSQTTPAATACLYFPRAQSKQAKTRKRNARPFLWLLAAIFPVSATDIGLITVLTIQSGKLPDARSVATTILYTLALLY</sequence>
<proteinExistence type="predicted"/>
<gene>
    <name evidence="2" type="ORF">NW755_013563</name>
</gene>
<evidence type="ECO:0000256" key="1">
    <source>
        <dbReference type="SAM" id="Phobius"/>
    </source>
</evidence>
<feature type="transmembrane region" description="Helical" evidence="1">
    <location>
        <begin position="25"/>
        <end position="47"/>
    </location>
</feature>
<evidence type="ECO:0000313" key="2">
    <source>
        <dbReference type="EMBL" id="KAJ4177920.1"/>
    </source>
</evidence>